<evidence type="ECO:0000256" key="15">
    <source>
        <dbReference type="ARBA" id="ARBA00023239"/>
    </source>
</evidence>
<comment type="cofactor">
    <cofactor evidence="1">
        <name>NAD(+)</name>
        <dbReference type="ChEBI" id="CHEBI:57540"/>
    </cofactor>
</comment>
<comment type="catalytic activity">
    <reaction evidence="16">
        <text>shikimate + ATP = 3-phosphoshikimate + ADP + H(+)</text>
        <dbReference type="Rhea" id="RHEA:13121"/>
        <dbReference type="ChEBI" id="CHEBI:15378"/>
        <dbReference type="ChEBI" id="CHEBI:30616"/>
        <dbReference type="ChEBI" id="CHEBI:36208"/>
        <dbReference type="ChEBI" id="CHEBI:145989"/>
        <dbReference type="ChEBI" id="CHEBI:456216"/>
        <dbReference type="EC" id="2.7.1.71"/>
    </reaction>
</comment>
<dbReference type="InterPro" id="IPR031322">
    <property type="entry name" value="Shikimate/glucono_kinase"/>
</dbReference>
<gene>
    <name evidence="19" type="ORF">UFOPK3522_01474</name>
</gene>
<dbReference type="GO" id="GO:0009073">
    <property type="term" value="P:aromatic amino acid family biosynthetic process"/>
    <property type="evidence" value="ECO:0007669"/>
    <property type="project" value="UniProtKB-KW"/>
</dbReference>
<dbReference type="FunFam" id="3.40.50.1970:FF:000007">
    <property type="entry name" value="Pentafunctional AROM polypeptide"/>
    <property type="match status" value="1"/>
</dbReference>
<evidence type="ECO:0000256" key="10">
    <source>
        <dbReference type="ARBA" id="ARBA00022777"/>
    </source>
</evidence>
<dbReference type="Gene3D" id="3.40.50.1970">
    <property type="match status" value="1"/>
</dbReference>
<dbReference type="UniPathway" id="UPA00053">
    <property type="reaction ID" value="UER00088"/>
</dbReference>
<name>A0A6J5ZVU0_9ZZZZ</name>
<feature type="domain" description="3-dehydroquinate synthase C-terminal" evidence="18">
    <location>
        <begin position="345"/>
        <end position="474"/>
    </location>
</feature>
<keyword evidence="6" id="KW-0028">Amino-acid biosynthesis</keyword>
<dbReference type="EC" id="2.7.1.71" evidence="4"/>
<evidence type="ECO:0000256" key="4">
    <source>
        <dbReference type="ARBA" id="ARBA00012154"/>
    </source>
</evidence>
<evidence type="ECO:0000259" key="17">
    <source>
        <dbReference type="Pfam" id="PF01761"/>
    </source>
</evidence>
<keyword evidence="10" id="KW-0418">Kinase</keyword>
<dbReference type="PROSITE" id="PS01128">
    <property type="entry name" value="SHIKIMATE_KINASE"/>
    <property type="match status" value="1"/>
</dbReference>
<dbReference type="CDD" id="cd08195">
    <property type="entry name" value="DHQS"/>
    <property type="match status" value="1"/>
</dbReference>
<dbReference type="Pfam" id="PF01202">
    <property type="entry name" value="SKI"/>
    <property type="match status" value="1"/>
</dbReference>
<dbReference type="EMBL" id="CAESAO010000168">
    <property type="protein sequence ID" value="CAB4346774.1"/>
    <property type="molecule type" value="Genomic_DNA"/>
</dbReference>
<evidence type="ECO:0000256" key="3">
    <source>
        <dbReference type="ARBA" id="ARBA00004842"/>
    </source>
</evidence>
<evidence type="ECO:0000256" key="13">
    <source>
        <dbReference type="ARBA" id="ARBA00023027"/>
    </source>
</evidence>
<evidence type="ECO:0000256" key="9">
    <source>
        <dbReference type="ARBA" id="ARBA00022741"/>
    </source>
</evidence>
<keyword evidence="7" id="KW-0808">Transferase</keyword>
<dbReference type="GO" id="GO:0005524">
    <property type="term" value="F:ATP binding"/>
    <property type="evidence" value="ECO:0007669"/>
    <property type="project" value="UniProtKB-KW"/>
</dbReference>
<dbReference type="GO" id="GO:0004765">
    <property type="term" value="F:shikimate kinase activity"/>
    <property type="evidence" value="ECO:0007669"/>
    <property type="project" value="UniProtKB-EC"/>
</dbReference>
<keyword evidence="15" id="KW-0456">Lyase</keyword>
<dbReference type="Gene3D" id="1.20.1090.10">
    <property type="entry name" value="Dehydroquinate synthase-like - alpha domain"/>
    <property type="match status" value="1"/>
</dbReference>
<dbReference type="GO" id="GO:0009423">
    <property type="term" value="P:chorismate biosynthetic process"/>
    <property type="evidence" value="ECO:0007669"/>
    <property type="project" value="UniProtKB-UniPathway"/>
</dbReference>
<dbReference type="Pfam" id="PF01761">
    <property type="entry name" value="DHQ_synthase"/>
    <property type="match status" value="1"/>
</dbReference>
<keyword evidence="12" id="KW-0067">ATP-binding</keyword>
<dbReference type="PANTHER" id="PTHR43622">
    <property type="entry name" value="3-DEHYDROQUINATE SYNTHASE"/>
    <property type="match status" value="1"/>
</dbReference>
<dbReference type="InterPro" id="IPR050071">
    <property type="entry name" value="Dehydroquinate_synthase"/>
</dbReference>
<dbReference type="CDD" id="cd00464">
    <property type="entry name" value="SK"/>
    <property type="match status" value="1"/>
</dbReference>
<keyword evidence="8" id="KW-0479">Metal-binding</keyword>
<evidence type="ECO:0000256" key="7">
    <source>
        <dbReference type="ARBA" id="ARBA00022679"/>
    </source>
</evidence>
<dbReference type="GO" id="GO:0003856">
    <property type="term" value="F:3-dehydroquinate synthase activity"/>
    <property type="evidence" value="ECO:0007669"/>
    <property type="project" value="TreeGrafter"/>
</dbReference>
<reference evidence="19" key="1">
    <citation type="submission" date="2020-05" db="EMBL/GenBank/DDBJ databases">
        <authorList>
            <person name="Chiriac C."/>
            <person name="Salcher M."/>
            <person name="Ghai R."/>
            <person name="Kavagutti S V."/>
        </authorList>
    </citation>
    <scope>NUCLEOTIDE SEQUENCE</scope>
</reference>
<comment type="pathway">
    <text evidence="3">Metabolic intermediate biosynthesis; chorismate biosynthesis; chorismate from D-erythrose 4-phosphate and phosphoenolpyruvate: step 5/7.</text>
</comment>
<keyword evidence="14" id="KW-0057">Aromatic amino acid biosynthesis</keyword>
<dbReference type="HAMAP" id="MF_00109">
    <property type="entry name" value="Shikimate_kinase"/>
    <property type="match status" value="1"/>
</dbReference>
<keyword evidence="13" id="KW-0520">NAD</keyword>
<evidence type="ECO:0000256" key="12">
    <source>
        <dbReference type="ARBA" id="ARBA00022840"/>
    </source>
</evidence>
<dbReference type="InterPro" id="IPR056179">
    <property type="entry name" value="DHQS_C"/>
</dbReference>
<dbReference type="Pfam" id="PF24621">
    <property type="entry name" value="DHQS_C"/>
    <property type="match status" value="1"/>
</dbReference>
<organism evidence="19">
    <name type="scientific">freshwater metagenome</name>
    <dbReference type="NCBI Taxonomy" id="449393"/>
    <lineage>
        <taxon>unclassified sequences</taxon>
        <taxon>metagenomes</taxon>
        <taxon>ecological metagenomes</taxon>
    </lineage>
</organism>
<evidence type="ECO:0000256" key="5">
    <source>
        <dbReference type="ARBA" id="ARBA00022490"/>
    </source>
</evidence>
<evidence type="ECO:0000256" key="1">
    <source>
        <dbReference type="ARBA" id="ARBA00001911"/>
    </source>
</evidence>
<dbReference type="InterPro" id="IPR027417">
    <property type="entry name" value="P-loop_NTPase"/>
</dbReference>
<dbReference type="Gene3D" id="3.40.50.300">
    <property type="entry name" value="P-loop containing nucleotide triphosphate hydrolases"/>
    <property type="match status" value="1"/>
</dbReference>
<evidence type="ECO:0000256" key="16">
    <source>
        <dbReference type="ARBA" id="ARBA00048567"/>
    </source>
</evidence>
<dbReference type="GO" id="GO:0046872">
    <property type="term" value="F:metal ion binding"/>
    <property type="evidence" value="ECO:0007669"/>
    <property type="project" value="UniProtKB-KW"/>
</dbReference>
<dbReference type="PANTHER" id="PTHR43622:SF7">
    <property type="entry name" value="3-DEHYDROQUINATE SYNTHASE, CHLOROPLASTIC"/>
    <property type="match status" value="1"/>
</dbReference>
<keyword evidence="11" id="KW-0862">Zinc</keyword>
<dbReference type="SUPFAM" id="SSF52540">
    <property type="entry name" value="P-loop containing nucleoside triphosphate hydrolases"/>
    <property type="match status" value="1"/>
</dbReference>
<evidence type="ECO:0000259" key="18">
    <source>
        <dbReference type="Pfam" id="PF24621"/>
    </source>
</evidence>
<sequence>MDPALNRSLVFIGFMGAGKSTAAKHAAELLGIPCSDSDELIEERSGMTAAQHFEAHGEPAFREAEEKAVLDLLGQPPQVISLGGGSLGSASVIEALDHHTTVLLDVDLDVAWSRVQGSDRPLGRDRAGFEYLFREREYVYREIGDANLSSSDRPVIEAALPSLVAMAHGGAGLLRMLWADVKGGGYPVWIGPDALRDAPWPLPDESRRFVISDSNVAELYAGDVPQIAGLIEIAAGERSKTLETAETVWDALVQQQATRQDHVVAVGGGVVGDLAGFCAASFQRGIPVVQVPTSLVAQVDSAFGGKTGVDLPQAKNYIGAYHQPAAVIVDPAKLVTLPADEMAAGYAEVVKTALIGGDLLWERVSAGDPVDEQIIRECARIKLAIVASDEHDEGPRQKLNLGHTIGHAIEAVTGYTQLRHGEAVSLGLLAALRISGAAELREQVRALLEGAGLPVSFPGLDVDAVLAATSLDKKRLSGPVPFVCCSEPGQVHYGVEVEPDVVRAAVEELAA</sequence>
<dbReference type="InterPro" id="IPR023000">
    <property type="entry name" value="Shikimate_kinase_CS"/>
</dbReference>
<dbReference type="GO" id="GO:0008652">
    <property type="term" value="P:amino acid biosynthetic process"/>
    <property type="evidence" value="ECO:0007669"/>
    <property type="project" value="UniProtKB-KW"/>
</dbReference>
<dbReference type="InterPro" id="IPR000623">
    <property type="entry name" value="Shikimate_kinase/TSH1"/>
</dbReference>
<evidence type="ECO:0000256" key="2">
    <source>
        <dbReference type="ARBA" id="ARBA00001947"/>
    </source>
</evidence>
<evidence type="ECO:0000256" key="11">
    <source>
        <dbReference type="ARBA" id="ARBA00022833"/>
    </source>
</evidence>
<comment type="cofactor">
    <cofactor evidence="2">
        <name>Zn(2+)</name>
        <dbReference type="ChEBI" id="CHEBI:29105"/>
    </cofactor>
</comment>
<dbReference type="PRINTS" id="PR01100">
    <property type="entry name" value="SHIKIMTKNASE"/>
</dbReference>
<dbReference type="SUPFAM" id="SSF56796">
    <property type="entry name" value="Dehydroquinate synthase-like"/>
    <property type="match status" value="1"/>
</dbReference>
<evidence type="ECO:0000256" key="14">
    <source>
        <dbReference type="ARBA" id="ARBA00023141"/>
    </source>
</evidence>
<protein>
    <recommendedName>
        <fullName evidence="4">shikimate kinase</fullName>
        <ecNumber evidence="4">2.7.1.71</ecNumber>
    </recommendedName>
</protein>
<dbReference type="InterPro" id="IPR030960">
    <property type="entry name" value="DHQS/DOIS_N"/>
</dbReference>
<evidence type="ECO:0000256" key="6">
    <source>
        <dbReference type="ARBA" id="ARBA00022605"/>
    </source>
</evidence>
<keyword evidence="5" id="KW-0963">Cytoplasm</keyword>
<evidence type="ECO:0000256" key="8">
    <source>
        <dbReference type="ARBA" id="ARBA00022723"/>
    </source>
</evidence>
<accession>A0A6J5ZVU0</accession>
<proteinExistence type="inferred from homology"/>
<feature type="domain" description="3-dehydroquinate synthase N-terminal" evidence="17">
    <location>
        <begin position="231"/>
        <end position="343"/>
    </location>
</feature>
<keyword evidence="9" id="KW-0547">Nucleotide-binding</keyword>
<dbReference type="AlphaFoldDB" id="A0A6J5ZVU0"/>
<evidence type="ECO:0000313" key="19">
    <source>
        <dbReference type="EMBL" id="CAB4346774.1"/>
    </source>
</evidence>